<sequence>MTLIRFPYKRIEGSLQPIIPIGIKLETSWFPINVYVDSGATYTILKAEIADE</sequence>
<keyword evidence="2" id="KW-1185">Reference proteome</keyword>
<evidence type="ECO:0000313" key="1">
    <source>
        <dbReference type="EMBL" id="MBD2185368.1"/>
    </source>
</evidence>
<organism evidence="1 2">
    <name type="scientific">Aerosakkonema funiforme FACHB-1375</name>
    <dbReference type="NCBI Taxonomy" id="2949571"/>
    <lineage>
        <taxon>Bacteria</taxon>
        <taxon>Bacillati</taxon>
        <taxon>Cyanobacteriota</taxon>
        <taxon>Cyanophyceae</taxon>
        <taxon>Oscillatoriophycideae</taxon>
        <taxon>Aerosakkonematales</taxon>
        <taxon>Aerosakkonemataceae</taxon>
        <taxon>Aerosakkonema</taxon>
    </lineage>
</organism>
<reference evidence="1" key="1">
    <citation type="journal article" date="2015" name="ISME J.">
        <title>Draft Genome Sequence of Streptomyces incarnatus NRRL8089, which Produces the Nucleoside Antibiotic Sinefungin.</title>
        <authorList>
            <person name="Oshima K."/>
            <person name="Hattori M."/>
            <person name="Shimizu H."/>
            <person name="Fukuda K."/>
            <person name="Nemoto M."/>
            <person name="Inagaki K."/>
            <person name="Tamura T."/>
        </authorList>
    </citation>
    <scope>NUCLEOTIDE SEQUENCE</scope>
    <source>
        <strain evidence="1">FACHB-1375</strain>
    </source>
</reference>
<proteinExistence type="predicted"/>
<evidence type="ECO:0000313" key="2">
    <source>
        <dbReference type="Proteomes" id="UP000641646"/>
    </source>
</evidence>
<comment type="caution">
    <text evidence="1">The sequence shown here is derived from an EMBL/GenBank/DDBJ whole genome shotgun (WGS) entry which is preliminary data.</text>
</comment>
<dbReference type="EMBL" id="JACJPW010000118">
    <property type="protein sequence ID" value="MBD2185368.1"/>
    <property type="molecule type" value="Genomic_DNA"/>
</dbReference>
<accession>A0A926VKH4</accession>
<evidence type="ECO:0008006" key="3">
    <source>
        <dbReference type="Google" id="ProtNLM"/>
    </source>
</evidence>
<reference evidence="1" key="2">
    <citation type="submission" date="2020-08" db="EMBL/GenBank/DDBJ databases">
        <authorList>
            <person name="Chen M."/>
            <person name="Teng W."/>
            <person name="Zhao L."/>
            <person name="Hu C."/>
            <person name="Zhou Y."/>
            <person name="Han B."/>
            <person name="Song L."/>
            <person name="Shu W."/>
        </authorList>
    </citation>
    <scope>NUCLEOTIDE SEQUENCE</scope>
    <source>
        <strain evidence="1">FACHB-1375</strain>
    </source>
</reference>
<dbReference type="AlphaFoldDB" id="A0A926VKH4"/>
<protein>
    <recommendedName>
        <fullName evidence="3">Peptidase A2 domain-containing protein</fullName>
    </recommendedName>
</protein>
<dbReference type="Proteomes" id="UP000641646">
    <property type="component" value="Unassembled WGS sequence"/>
</dbReference>
<gene>
    <name evidence="1" type="ORF">H6G03_30550</name>
</gene>
<name>A0A926VKH4_9CYAN</name>
<dbReference type="RefSeq" id="WP_190473604.1">
    <property type="nucleotide sequence ID" value="NZ_JACJPW010000118.1"/>
</dbReference>